<dbReference type="PANTHER" id="PTHR14237:SF19">
    <property type="entry name" value="MITOCHONDRIAL AMIDOXIME REDUCING COMPONENT 1"/>
    <property type="match status" value="1"/>
</dbReference>
<dbReference type="GO" id="GO:0003824">
    <property type="term" value="F:catalytic activity"/>
    <property type="evidence" value="ECO:0007669"/>
    <property type="project" value="InterPro"/>
</dbReference>
<proteinExistence type="predicted"/>
<dbReference type="EMBL" id="AAPJ01000009">
    <property type="protein sequence ID" value="EAS48572.1"/>
    <property type="molecule type" value="Genomic_DNA"/>
</dbReference>
<dbReference type="Pfam" id="PF03476">
    <property type="entry name" value="MOSC_N"/>
    <property type="match status" value="1"/>
</dbReference>
<comment type="caution">
    <text evidence="2">The sequence shown here is derived from an EMBL/GenBank/DDBJ whole genome shotgun (WGS) entry which is preliminary data.</text>
</comment>
<dbReference type="AlphaFoldDB" id="Q1YE27"/>
<evidence type="ECO:0000313" key="3">
    <source>
        <dbReference type="Proteomes" id="UP000000321"/>
    </source>
</evidence>
<protein>
    <recommendedName>
        <fullName evidence="1">MOSC domain-containing protein</fullName>
    </recommendedName>
</protein>
<dbReference type="InterPro" id="IPR005303">
    <property type="entry name" value="MOCOS_middle"/>
</dbReference>
<feature type="domain" description="MOSC" evidence="1">
    <location>
        <begin position="130"/>
        <end position="288"/>
    </location>
</feature>
<dbReference type="HOGENOM" id="CLU_028286_0_1_5"/>
<name>Q1YE27_AURMS</name>
<dbReference type="Proteomes" id="UP000000321">
    <property type="component" value="Unassembled WGS sequence"/>
</dbReference>
<dbReference type="PROSITE" id="PS51340">
    <property type="entry name" value="MOSC"/>
    <property type="match status" value="1"/>
</dbReference>
<dbReference type="InterPro" id="IPR011037">
    <property type="entry name" value="Pyrv_Knase-like_insert_dom_sf"/>
</dbReference>
<accession>Q1YE27</accession>
<keyword evidence="3" id="KW-1185">Reference proteome</keyword>
<dbReference type="InterPro" id="IPR005302">
    <property type="entry name" value="MoCF_Sase_C"/>
</dbReference>
<dbReference type="GO" id="GO:0030151">
    <property type="term" value="F:molybdenum ion binding"/>
    <property type="evidence" value="ECO:0007669"/>
    <property type="project" value="InterPro"/>
</dbReference>
<organism evidence="2 3">
    <name type="scientific">Aurantimonas manganoxydans (strain ATCC BAA-1229 / DSM 21871 / SI85-9A1)</name>
    <dbReference type="NCBI Taxonomy" id="287752"/>
    <lineage>
        <taxon>Bacteria</taxon>
        <taxon>Pseudomonadati</taxon>
        <taxon>Pseudomonadota</taxon>
        <taxon>Alphaproteobacteria</taxon>
        <taxon>Hyphomicrobiales</taxon>
        <taxon>Aurantimonadaceae</taxon>
        <taxon>Aurantimonas</taxon>
    </lineage>
</organism>
<gene>
    <name evidence="2" type="ORF">SI859A1_03591</name>
</gene>
<sequence length="307" mass="33494">MTSFGCRTRRIGGVMELGSIHIHPVKAGRSIERGENVLEVWGLEGDRRWMLVDEAGRFLSQREHPPLALLDAQPDIDGLILSYEEIGERFVPVPEGDDRLTVTVWRDTIDAALADDATNSALSQWLQRPVRLVHLDRTDARHIDPAWAPESTDGVPPVAFADGFPLLIANPASLRALNGDIVRQDGDAVPMSRFRPNLVIDGAEAWAEDDWATIRVGDAVIDLVKPCARCIVTTVDQATGMISGTQPMDAMRRIRFSATPRVPGVLFGWNAVPRGPAVIRRGDPVEVLARRGGAPVVRDGSGRGADQ</sequence>
<dbReference type="SUPFAM" id="SSF50800">
    <property type="entry name" value="PK beta-barrel domain-like"/>
    <property type="match status" value="1"/>
</dbReference>
<dbReference type="BioCyc" id="AURANTIMONAS:SI859A1_03591-MONOMER"/>
<dbReference type="GO" id="GO:0030170">
    <property type="term" value="F:pyridoxal phosphate binding"/>
    <property type="evidence" value="ECO:0007669"/>
    <property type="project" value="InterPro"/>
</dbReference>
<evidence type="ECO:0000259" key="1">
    <source>
        <dbReference type="PROSITE" id="PS51340"/>
    </source>
</evidence>
<dbReference type="SUPFAM" id="SSF141673">
    <property type="entry name" value="MOSC N-terminal domain-like"/>
    <property type="match status" value="1"/>
</dbReference>
<dbReference type="PANTHER" id="PTHR14237">
    <property type="entry name" value="MOLYBDOPTERIN COFACTOR SULFURASE MOSC"/>
    <property type="match status" value="1"/>
</dbReference>
<reference evidence="2 3" key="1">
    <citation type="journal article" date="2008" name="Appl. Environ. Microbiol.">
        <title>Genomic insights into Mn(II) oxidation by the marine alphaproteobacterium Aurantimonas sp. strain SI85-9A1.</title>
        <authorList>
            <person name="Dick G.J."/>
            <person name="Podell S."/>
            <person name="Johnson H.A."/>
            <person name="Rivera-Espinoza Y."/>
            <person name="Bernier-Latmani R."/>
            <person name="McCarthy J.K."/>
            <person name="Torpey J.W."/>
            <person name="Clement B.G."/>
            <person name="Gaasterland T."/>
            <person name="Tebo B.M."/>
        </authorList>
    </citation>
    <scope>NUCLEOTIDE SEQUENCE [LARGE SCALE GENOMIC DNA]</scope>
    <source>
        <strain evidence="2 3">SI85-9A1</strain>
    </source>
</reference>
<dbReference type="Pfam" id="PF03473">
    <property type="entry name" value="MOSC"/>
    <property type="match status" value="1"/>
</dbReference>
<evidence type="ECO:0000313" key="2">
    <source>
        <dbReference type="EMBL" id="EAS48572.1"/>
    </source>
</evidence>